<reference evidence="2" key="1">
    <citation type="journal article" date="2020" name="Mol. Plant Microbe Interact.">
        <title>Genome Sequence of the Biocontrol Agent Coniothyrium minitans strain Conio (IMI 134523).</title>
        <authorList>
            <person name="Patel D."/>
            <person name="Shittu T.A."/>
            <person name="Baroncelli R."/>
            <person name="Muthumeenakshi S."/>
            <person name="Osborne T.H."/>
            <person name="Janganan T.K."/>
            <person name="Sreenivasaprasad S."/>
        </authorList>
    </citation>
    <scope>NUCLEOTIDE SEQUENCE</scope>
    <source>
        <strain evidence="2">Conio</strain>
    </source>
</reference>
<comment type="caution">
    <text evidence="2">The sequence shown here is derived from an EMBL/GenBank/DDBJ whole genome shotgun (WGS) entry which is preliminary data.</text>
</comment>
<name>A0A9P6GEK7_9PLEO</name>
<proteinExistence type="predicted"/>
<dbReference type="AlphaFoldDB" id="A0A9P6GEK7"/>
<accession>A0A9P6GEK7</accession>
<keyword evidence="1" id="KW-0732">Signal</keyword>
<dbReference type="EMBL" id="WJXW01000007">
    <property type="protein sequence ID" value="KAF9734211.1"/>
    <property type="molecule type" value="Genomic_DNA"/>
</dbReference>
<dbReference type="OrthoDB" id="3743491at2759"/>
<protein>
    <submittedName>
        <fullName evidence="2">Uncharacterized protein</fullName>
    </submittedName>
</protein>
<feature type="chain" id="PRO_5040456855" evidence="1">
    <location>
        <begin position="20"/>
        <end position="226"/>
    </location>
</feature>
<evidence type="ECO:0000313" key="3">
    <source>
        <dbReference type="Proteomes" id="UP000756921"/>
    </source>
</evidence>
<evidence type="ECO:0000313" key="2">
    <source>
        <dbReference type="EMBL" id="KAF9734211.1"/>
    </source>
</evidence>
<sequence>MKTTAILPFCLAAIGVVLAAPAIQYGEALSSSQPPAGSGDRWVLRANSVFGNPRMFKNRPIVALGEGTIDGVSQNHALPTQVHLPPSFGLENFTSHPPSTPAPFTLTRVGGQNSTRYSLTNVTLTNESWKTANFATEFIFHEPNNIVAIGWSTLFDQPCPKRVSCDPLGWDIREEGGLKLLKPADQNSGAWDAVKTKEGLGWRIVWKSDAANVHNEVKVSVVPFES</sequence>
<feature type="signal peptide" evidence="1">
    <location>
        <begin position="1"/>
        <end position="19"/>
    </location>
</feature>
<evidence type="ECO:0000256" key="1">
    <source>
        <dbReference type="SAM" id="SignalP"/>
    </source>
</evidence>
<dbReference type="Proteomes" id="UP000756921">
    <property type="component" value="Unassembled WGS sequence"/>
</dbReference>
<keyword evidence="3" id="KW-1185">Reference proteome</keyword>
<gene>
    <name evidence="2" type="ORF">PMIN01_07114</name>
</gene>
<organism evidence="2 3">
    <name type="scientific">Paraphaeosphaeria minitans</name>
    <dbReference type="NCBI Taxonomy" id="565426"/>
    <lineage>
        <taxon>Eukaryota</taxon>
        <taxon>Fungi</taxon>
        <taxon>Dikarya</taxon>
        <taxon>Ascomycota</taxon>
        <taxon>Pezizomycotina</taxon>
        <taxon>Dothideomycetes</taxon>
        <taxon>Pleosporomycetidae</taxon>
        <taxon>Pleosporales</taxon>
        <taxon>Massarineae</taxon>
        <taxon>Didymosphaeriaceae</taxon>
        <taxon>Paraphaeosphaeria</taxon>
    </lineage>
</organism>